<reference evidence="2" key="1">
    <citation type="journal article" date="2019" name="Int. J. Syst. Evol. Microbiol.">
        <title>The Global Catalogue of Microorganisms (GCM) 10K type strain sequencing project: providing services to taxonomists for standard genome sequencing and annotation.</title>
        <authorList>
            <consortium name="The Broad Institute Genomics Platform"/>
            <consortium name="The Broad Institute Genome Sequencing Center for Infectious Disease"/>
            <person name="Wu L."/>
            <person name="Ma J."/>
        </authorList>
    </citation>
    <scope>NUCLEOTIDE SEQUENCE [LARGE SCALE GENOMIC DNA]</scope>
    <source>
        <strain evidence="2">KCTC 42875</strain>
    </source>
</reference>
<name>A0ABV7RK67_9GAMM</name>
<comment type="caution">
    <text evidence="1">The sequence shown here is derived from an EMBL/GenBank/DDBJ whole genome shotgun (WGS) entry which is preliminary data.</text>
</comment>
<organism evidence="1 2">
    <name type="scientific">Lysobacter cavernae</name>
    <dbReference type="NCBI Taxonomy" id="1685901"/>
    <lineage>
        <taxon>Bacteria</taxon>
        <taxon>Pseudomonadati</taxon>
        <taxon>Pseudomonadota</taxon>
        <taxon>Gammaproteobacteria</taxon>
        <taxon>Lysobacterales</taxon>
        <taxon>Lysobacteraceae</taxon>
        <taxon>Lysobacter</taxon>
    </lineage>
</organism>
<dbReference type="RefSeq" id="WP_386756738.1">
    <property type="nucleotide sequence ID" value="NZ_JBHRXK010000001.1"/>
</dbReference>
<dbReference type="EMBL" id="JBHRXK010000001">
    <property type="protein sequence ID" value="MFC3549498.1"/>
    <property type="molecule type" value="Genomic_DNA"/>
</dbReference>
<evidence type="ECO:0000313" key="1">
    <source>
        <dbReference type="EMBL" id="MFC3549498.1"/>
    </source>
</evidence>
<dbReference type="Proteomes" id="UP001595740">
    <property type="component" value="Unassembled WGS sequence"/>
</dbReference>
<keyword evidence="2" id="KW-1185">Reference proteome</keyword>
<gene>
    <name evidence="1" type="ORF">ACFOLC_00540</name>
</gene>
<evidence type="ECO:0000313" key="2">
    <source>
        <dbReference type="Proteomes" id="UP001595740"/>
    </source>
</evidence>
<protein>
    <submittedName>
        <fullName evidence="1">Uncharacterized protein</fullName>
    </submittedName>
</protein>
<sequence>MRPTRFYGTLELDPVTATLRFSEVFSELVELFSAMPRTKVRIQVDIEAEDQRGFGEGTVRAARENSKALGLKDPDLD</sequence>
<proteinExistence type="predicted"/>
<accession>A0ABV7RK67</accession>